<dbReference type="Proteomes" id="UP000697802">
    <property type="component" value="Unassembled WGS sequence"/>
</dbReference>
<accession>A0ABX0GI69</accession>
<proteinExistence type="predicted"/>
<evidence type="ECO:0000313" key="1">
    <source>
        <dbReference type="EMBL" id="NHB87968.1"/>
    </source>
</evidence>
<name>A0ABX0GI69_9GAMM</name>
<sequence>MNLNIFMSGDSSILKFIRYINADLLWGLKHQGIKMMSTEDIILEIAGDLNTIYGQIRNR</sequence>
<keyword evidence="2" id="KW-1185">Reference proteome</keyword>
<organism evidence="1 2">
    <name type="scientific">Photorhabdus tasmaniensis</name>
    <dbReference type="NCBI Taxonomy" id="1004159"/>
    <lineage>
        <taxon>Bacteria</taxon>
        <taxon>Pseudomonadati</taxon>
        <taxon>Pseudomonadota</taxon>
        <taxon>Gammaproteobacteria</taxon>
        <taxon>Enterobacterales</taxon>
        <taxon>Morganellaceae</taxon>
        <taxon>Photorhabdus</taxon>
    </lineage>
</organism>
<dbReference type="EMBL" id="PUJU01000016">
    <property type="protein sequence ID" value="NHB87968.1"/>
    <property type="molecule type" value="Genomic_DNA"/>
</dbReference>
<gene>
    <name evidence="1" type="ORF">C5471_09695</name>
</gene>
<comment type="caution">
    <text evidence="1">The sequence shown here is derived from an EMBL/GenBank/DDBJ whole genome shotgun (WGS) entry which is preliminary data.</text>
</comment>
<reference evidence="1 2" key="1">
    <citation type="submission" date="2018-02" db="EMBL/GenBank/DDBJ databases">
        <authorList>
            <person name="Machado R.A."/>
        </authorList>
    </citation>
    <scope>NUCLEOTIDE SEQUENCE [LARGE SCALE GENOMIC DNA]</scope>
    <source>
        <strain evidence="1 2">T327</strain>
    </source>
</reference>
<protein>
    <submittedName>
        <fullName evidence="1">Uncharacterized protein</fullName>
    </submittedName>
</protein>
<evidence type="ECO:0000313" key="2">
    <source>
        <dbReference type="Proteomes" id="UP000697802"/>
    </source>
</evidence>